<dbReference type="HOGENOM" id="CLU_602468_0_0_11"/>
<protein>
    <submittedName>
        <fullName evidence="3">Uncharacterized protein</fullName>
    </submittedName>
</protein>
<organism evidence="3 4">
    <name type="scientific">Mycolicibacterium vanbaalenii (strain DSM 7251 / JCM 13017 / BCRC 16820 / KCTC 9966 / NRRL B-24157 / PYR-1)</name>
    <name type="common">Mycobacterium vanbaalenii</name>
    <dbReference type="NCBI Taxonomy" id="350058"/>
    <lineage>
        <taxon>Bacteria</taxon>
        <taxon>Bacillati</taxon>
        <taxon>Actinomycetota</taxon>
        <taxon>Actinomycetes</taxon>
        <taxon>Mycobacteriales</taxon>
        <taxon>Mycobacteriaceae</taxon>
        <taxon>Mycolicibacterium</taxon>
    </lineage>
</organism>
<accession>A1TB34</accession>
<dbReference type="AlphaFoldDB" id="A1TB34"/>
<name>A1TB34_MYCVP</name>
<keyword evidence="4" id="KW-1185">Reference proteome</keyword>
<keyword evidence="2" id="KW-0812">Transmembrane</keyword>
<feature type="region of interest" description="Disordered" evidence="1">
    <location>
        <begin position="136"/>
        <end position="196"/>
    </location>
</feature>
<gene>
    <name evidence="3" type="ordered locus">Mvan_3592</name>
</gene>
<feature type="region of interest" description="Disordered" evidence="1">
    <location>
        <begin position="228"/>
        <end position="284"/>
    </location>
</feature>
<dbReference type="Proteomes" id="UP000009159">
    <property type="component" value="Chromosome"/>
</dbReference>
<dbReference type="PROSITE" id="PS51257">
    <property type="entry name" value="PROKAR_LIPOPROTEIN"/>
    <property type="match status" value="1"/>
</dbReference>
<evidence type="ECO:0000313" key="4">
    <source>
        <dbReference type="Proteomes" id="UP000009159"/>
    </source>
</evidence>
<dbReference type="KEGG" id="mva:Mvan_3592"/>
<evidence type="ECO:0000256" key="1">
    <source>
        <dbReference type="SAM" id="MobiDB-lite"/>
    </source>
</evidence>
<proteinExistence type="predicted"/>
<evidence type="ECO:0000313" key="3">
    <source>
        <dbReference type="EMBL" id="ABM14384.1"/>
    </source>
</evidence>
<feature type="transmembrane region" description="Helical" evidence="2">
    <location>
        <begin position="205"/>
        <end position="226"/>
    </location>
</feature>
<reference evidence="3" key="1">
    <citation type="submission" date="2006-12" db="EMBL/GenBank/DDBJ databases">
        <title>Complete sequence of Mycobacterium vanbaalenii PYR-1.</title>
        <authorList>
            <consortium name="US DOE Joint Genome Institute"/>
            <person name="Copeland A."/>
            <person name="Lucas S."/>
            <person name="Lapidus A."/>
            <person name="Barry K."/>
            <person name="Detter J.C."/>
            <person name="Glavina del Rio T."/>
            <person name="Hammon N."/>
            <person name="Israni S."/>
            <person name="Dalin E."/>
            <person name="Tice H."/>
            <person name="Pitluck S."/>
            <person name="Singan V."/>
            <person name="Schmutz J."/>
            <person name="Larimer F."/>
            <person name="Land M."/>
            <person name="Hauser L."/>
            <person name="Kyrpides N."/>
            <person name="Anderson I.J."/>
            <person name="Miller C."/>
            <person name="Richardson P."/>
        </authorList>
    </citation>
    <scope>NUCLEOTIDE SEQUENCE [LARGE SCALE GENOMIC DNA]</scope>
    <source>
        <strain evidence="3">PYR-1</strain>
    </source>
</reference>
<dbReference type="EMBL" id="CP000511">
    <property type="protein sequence ID" value="ABM14384.1"/>
    <property type="molecule type" value="Genomic_DNA"/>
</dbReference>
<evidence type="ECO:0000256" key="2">
    <source>
        <dbReference type="SAM" id="Phobius"/>
    </source>
</evidence>
<sequence length="454" mass="48399">MPRLARWQVAGHSVGTIGCLVGLSEMLRIGCGPGEVGPYDYAIRSRDESNRLTPSRWCRPQCAMRPCVRARGFGAHPATANHLKMSPTRAADPYVARSGANLAAFGKAGGAQHDLESHALRYELLIVKEPYVVDSGDMNPANSDKAGPQPVPDSYVPKSVNADATPPPTTGAHDDPEPEPYWLRKRPTVSGPNTDQKPYLHRWQYVLAFVGVVIAAVVALAVGFAAKSNAPEPPSQPQGPDSGVPSVVAQEPSSREYKESSVTGGWGPPRNTYTNASPSPVADLNSITDATWGDTRQFVQCKVEGRPAESTGTHIVVQDPAVVNVTVWIENSSTVLGQDVTDARMRLALPEGPVDDPGINVVLSGHGTAIKEVWSGCKFFSREKLAVYLIPGSGAGELSRGGHGVYEKDVPMSDLILRGKELLPGVDGLEPGRIPANPSVYGIVRFSLLVQPAD</sequence>
<keyword evidence="2" id="KW-1133">Transmembrane helix</keyword>
<keyword evidence="2" id="KW-0472">Membrane</keyword>